<dbReference type="SUPFAM" id="SSF55383">
    <property type="entry name" value="Copper amine oxidase, domain N"/>
    <property type="match status" value="1"/>
</dbReference>
<proteinExistence type="predicted"/>
<dbReference type="EMBL" id="JAQIFT010000012">
    <property type="protein sequence ID" value="MDA3730373.1"/>
    <property type="molecule type" value="Genomic_DNA"/>
</dbReference>
<evidence type="ECO:0008006" key="4">
    <source>
        <dbReference type="Google" id="ProtNLM"/>
    </source>
</evidence>
<protein>
    <recommendedName>
        <fullName evidence="4">Copper amine oxidase-like N-terminal domain-containing protein</fullName>
    </recommendedName>
</protein>
<reference evidence="2" key="1">
    <citation type="journal article" date="2023" name="Int. J. Syst. Evol. Microbiol.">
        <title>&lt;i&gt;Holtiella tumoricola&lt;/i&gt; gen. nov. sp. nov., isolated from a human clinical sample.</title>
        <authorList>
            <person name="Allen-Vercoe E."/>
            <person name="Daigneault M.C."/>
            <person name="Vancuren S.J."/>
            <person name="Cochrane K."/>
            <person name="O'Neal L.L."/>
            <person name="Sankaranarayanan K."/>
            <person name="Lawson P.A."/>
        </authorList>
    </citation>
    <scope>NUCLEOTIDE SEQUENCE</scope>
    <source>
        <strain evidence="2">CC70A</strain>
    </source>
</reference>
<organism evidence="2 3">
    <name type="scientific">Holtiella tumoricola</name>
    <dbReference type="NCBI Taxonomy" id="3018743"/>
    <lineage>
        <taxon>Bacteria</taxon>
        <taxon>Bacillati</taxon>
        <taxon>Bacillota</taxon>
        <taxon>Clostridia</taxon>
        <taxon>Lachnospirales</taxon>
        <taxon>Cellulosilyticaceae</taxon>
        <taxon>Holtiella</taxon>
    </lineage>
</organism>
<dbReference type="Proteomes" id="UP001169242">
    <property type="component" value="Unassembled WGS sequence"/>
</dbReference>
<keyword evidence="3" id="KW-1185">Reference proteome</keyword>
<dbReference type="AlphaFoldDB" id="A0AA42DJT8"/>
<sequence>MKRKLALWGVIALTLSSLLGTVWAANKLYPIKASLNNNYKYTLDGKQIMKNVPAIIYNNQVYAPIYNLAKDLGYSVTVTESETNLVKSTTSTPTTPAQPSDTVTIDRAQIIAINFADDTVTVVPAGKSTDTKNQIVLKVTPETAIQNSKNKKAYKLSDLNTGIDVKVVHSSAMTKSIPPQTTAYSITIL</sequence>
<evidence type="ECO:0000256" key="1">
    <source>
        <dbReference type="SAM" id="SignalP"/>
    </source>
</evidence>
<accession>A0AA42DJT8</accession>
<evidence type="ECO:0000313" key="2">
    <source>
        <dbReference type="EMBL" id="MDA3730373.1"/>
    </source>
</evidence>
<comment type="caution">
    <text evidence="2">The sequence shown here is derived from an EMBL/GenBank/DDBJ whole genome shotgun (WGS) entry which is preliminary data.</text>
</comment>
<dbReference type="InterPro" id="IPR036582">
    <property type="entry name" value="Mao_N_sf"/>
</dbReference>
<feature type="signal peptide" evidence="1">
    <location>
        <begin position="1"/>
        <end position="24"/>
    </location>
</feature>
<gene>
    <name evidence="2" type="ORF">PBV87_02490</name>
</gene>
<evidence type="ECO:0000313" key="3">
    <source>
        <dbReference type="Proteomes" id="UP001169242"/>
    </source>
</evidence>
<dbReference type="RefSeq" id="WP_271011024.1">
    <property type="nucleotide sequence ID" value="NZ_JAQIFT010000012.1"/>
</dbReference>
<name>A0AA42DJT8_9FIRM</name>
<keyword evidence="1" id="KW-0732">Signal</keyword>
<feature type="chain" id="PRO_5041248144" description="Copper amine oxidase-like N-terminal domain-containing protein" evidence="1">
    <location>
        <begin position="25"/>
        <end position="189"/>
    </location>
</feature>